<evidence type="ECO:0000313" key="12">
    <source>
        <dbReference type="Proteomes" id="UP000823388"/>
    </source>
</evidence>
<organism evidence="11 12">
    <name type="scientific">Panicum virgatum</name>
    <name type="common">Blackwell switchgrass</name>
    <dbReference type="NCBI Taxonomy" id="38727"/>
    <lineage>
        <taxon>Eukaryota</taxon>
        <taxon>Viridiplantae</taxon>
        <taxon>Streptophyta</taxon>
        <taxon>Embryophyta</taxon>
        <taxon>Tracheophyta</taxon>
        <taxon>Spermatophyta</taxon>
        <taxon>Magnoliopsida</taxon>
        <taxon>Liliopsida</taxon>
        <taxon>Poales</taxon>
        <taxon>Poaceae</taxon>
        <taxon>PACMAD clade</taxon>
        <taxon>Panicoideae</taxon>
        <taxon>Panicodae</taxon>
        <taxon>Paniceae</taxon>
        <taxon>Panicinae</taxon>
        <taxon>Panicum</taxon>
        <taxon>Panicum sect. Hiantes</taxon>
    </lineage>
</organism>
<evidence type="ECO:0000256" key="5">
    <source>
        <dbReference type="ARBA" id="ARBA00022840"/>
    </source>
</evidence>
<keyword evidence="7" id="KW-0238">DNA-binding</keyword>
<accession>A0A8T0TIH6</accession>
<dbReference type="GO" id="GO:0046872">
    <property type="term" value="F:metal ion binding"/>
    <property type="evidence" value="ECO:0007669"/>
    <property type="project" value="UniProtKB-KW"/>
</dbReference>
<feature type="region of interest" description="Disordered" evidence="9">
    <location>
        <begin position="110"/>
        <end position="154"/>
    </location>
</feature>
<dbReference type="GO" id="GO:0003684">
    <property type="term" value="F:damaged DNA binding"/>
    <property type="evidence" value="ECO:0007669"/>
    <property type="project" value="InterPro"/>
</dbReference>
<evidence type="ECO:0000256" key="8">
    <source>
        <dbReference type="ARBA" id="ARBA00023204"/>
    </source>
</evidence>
<dbReference type="InterPro" id="IPR003593">
    <property type="entry name" value="AAA+_ATPase"/>
</dbReference>
<evidence type="ECO:0000259" key="10">
    <source>
        <dbReference type="PROSITE" id="PS50162"/>
    </source>
</evidence>
<keyword evidence="4" id="KW-0378">Hydrolase</keyword>
<keyword evidence="6" id="KW-0346">Stress response</keyword>
<reference evidence="11" key="1">
    <citation type="submission" date="2020-05" db="EMBL/GenBank/DDBJ databases">
        <title>WGS assembly of Panicum virgatum.</title>
        <authorList>
            <person name="Lovell J.T."/>
            <person name="Jenkins J."/>
            <person name="Shu S."/>
            <person name="Juenger T.E."/>
            <person name="Schmutz J."/>
        </authorList>
    </citation>
    <scope>NUCLEOTIDE SEQUENCE</scope>
    <source>
        <strain evidence="11">AP13</strain>
    </source>
</reference>
<dbReference type="Gene3D" id="3.30.230.10">
    <property type="match status" value="1"/>
</dbReference>
<keyword evidence="12" id="KW-1185">Reference proteome</keyword>
<feature type="compositionally biased region" description="Low complexity" evidence="9">
    <location>
        <begin position="1"/>
        <end position="18"/>
    </location>
</feature>
<dbReference type="FunFam" id="3.30.230.10:FF:000053">
    <property type="entry name" value="DNA repair protein radA isogeny"/>
    <property type="match status" value="1"/>
</dbReference>
<dbReference type="GO" id="GO:0000725">
    <property type="term" value="P:recombinational repair"/>
    <property type="evidence" value="ECO:0007669"/>
    <property type="project" value="TreeGrafter"/>
</dbReference>
<dbReference type="Pfam" id="PF13541">
    <property type="entry name" value="ChlI"/>
    <property type="match status" value="1"/>
</dbReference>
<dbReference type="PANTHER" id="PTHR32472">
    <property type="entry name" value="DNA REPAIR PROTEIN RADA"/>
    <property type="match status" value="1"/>
</dbReference>
<gene>
    <name evidence="11" type="ORF">PVAP13_4KG039800</name>
</gene>
<dbReference type="CDD" id="cd01121">
    <property type="entry name" value="RadA_SMS_N"/>
    <property type="match status" value="1"/>
</dbReference>
<dbReference type="NCBIfam" id="TIGR00416">
    <property type="entry name" value="sms"/>
    <property type="match status" value="1"/>
</dbReference>
<dbReference type="EMBL" id="CM029043">
    <property type="protein sequence ID" value="KAG2609448.1"/>
    <property type="molecule type" value="Genomic_DNA"/>
</dbReference>
<sequence>MLRSPSSLRSLLHLSARLLPPPNPRLPRPPHPRLPSYPLSARPRFLSSSSSSSSSPPTTGGAGWATYDPVTDSLSAPAALSSPSASASDPEAPAESDAWAVFDPAAGRIIKHRSPPSSSTTAAAAKAEEDEEEEEEEGEGADEGEEKGRVRASARVAKAQTSWSSVAAVRKPAGKGGKERFSFVCSHCKEADSQWWGFCRHCNAAGTMEKYVPGTDGNASAVGLHHISRSWIPQKSKEIVPQSLQEVNKGLNQAEWRIPLSGSFGVEIARVLGGGIVPGSLILVGGDPGVGKSSLMLQLASNILEGFKVEESSPVVYVSGEESIEQIGNRADRMSITSSKLYLYSGTDIEDILDKIQPLSPRALIIDSIQTVYVKSFAGSAGNLAQVKECTSALLRFAKLTNIPVFLIGHVTKSGDIAGPRLLEHIVDVVLYMEGERCSSHRLLRSVKNRFGSTDELGVFEMAEFGLQAVLNPSQMFLTEHDSDSEILAGLAVAVILDGSRTFAIEVQALCVSGSQRSGQVVGIPTRRADVIISVLMKQAGLKLQDNAIFLNVVSGFELTETAGDLAIAASICSSFLEFPIPNDVAFIGEIGLGGELRTVPRMDKRVMAIAKLGYKKCVVPRTSEKLLKPLNLDIEILPCSNLKQFINAIFRPQG</sequence>
<evidence type="ECO:0000256" key="7">
    <source>
        <dbReference type="ARBA" id="ARBA00023125"/>
    </source>
</evidence>
<dbReference type="InterPro" id="IPR027417">
    <property type="entry name" value="P-loop_NTPase"/>
</dbReference>
<evidence type="ECO:0000256" key="4">
    <source>
        <dbReference type="ARBA" id="ARBA00022801"/>
    </source>
</evidence>
<keyword evidence="5" id="KW-0067">ATP-binding</keyword>
<evidence type="ECO:0000313" key="11">
    <source>
        <dbReference type="EMBL" id="KAG2609448.1"/>
    </source>
</evidence>
<dbReference type="AlphaFoldDB" id="A0A8T0TIH6"/>
<dbReference type="SUPFAM" id="SSF54211">
    <property type="entry name" value="Ribosomal protein S5 domain 2-like"/>
    <property type="match status" value="1"/>
</dbReference>
<dbReference type="InterPro" id="IPR014721">
    <property type="entry name" value="Ribsml_uS5_D2-typ_fold_subgr"/>
</dbReference>
<dbReference type="OrthoDB" id="41505at2759"/>
<keyword evidence="3" id="KW-0227">DNA damage</keyword>
<dbReference type="InterPro" id="IPR020588">
    <property type="entry name" value="RecA_ATP-bd"/>
</dbReference>
<feature type="compositionally biased region" description="Acidic residues" evidence="9">
    <location>
        <begin position="128"/>
        <end position="145"/>
    </location>
</feature>
<feature type="region of interest" description="Disordered" evidence="9">
    <location>
        <begin position="1"/>
        <end position="96"/>
    </location>
</feature>
<evidence type="ECO:0000256" key="6">
    <source>
        <dbReference type="ARBA" id="ARBA00023016"/>
    </source>
</evidence>
<dbReference type="FunFam" id="3.40.50.300:FF:002364">
    <property type="entry name" value="DNA repair protein RadA"/>
    <property type="match status" value="1"/>
</dbReference>
<dbReference type="PANTHER" id="PTHR32472:SF10">
    <property type="entry name" value="DNA REPAIR PROTEIN RADA-LIKE PROTEIN"/>
    <property type="match status" value="1"/>
</dbReference>
<dbReference type="InterPro" id="IPR004504">
    <property type="entry name" value="DNA_repair_RadA"/>
</dbReference>
<name>A0A8T0TIH6_PANVG</name>
<dbReference type="Proteomes" id="UP000823388">
    <property type="component" value="Chromosome 4K"/>
</dbReference>
<dbReference type="Gene3D" id="3.40.50.300">
    <property type="entry name" value="P-loop containing nucleotide triphosphate hydrolases"/>
    <property type="match status" value="1"/>
</dbReference>
<evidence type="ECO:0000256" key="9">
    <source>
        <dbReference type="SAM" id="MobiDB-lite"/>
    </source>
</evidence>
<proteinExistence type="predicted"/>
<keyword evidence="8" id="KW-0234">DNA repair</keyword>
<dbReference type="SMART" id="SM00382">
    <property type="entry name" value="AAA"/>
    <property type="match status" value="1"/>
</dbReference>
<dbReference type="SUPFAM" id="SSF52540">
    <property type="entry name" value="P-loop containing nucleoside triphosphate hydrolases"/>
    <property type="match status" value="1"/>
</dbReference>
<dbReference type="PRINTS" id="PR01874">
    <property type="entry name" value="DNAREPAIRADA"/>
</dbReference>
<keyword evidence="1" id="KW-0479">Metal-binding</keyword>
<keyword evidence="2" id="KW-0547">Nucleotide-binding</keyword>
<feature type="compositionally biased region" description="Pro residues" evidence="9">
    <location>
        <begin position="19"/>
        <end position="35"/>
    </location>
</feature>
<evidence type="ECO:0000256" key="3">
    <source>
        <dbReference type="ARBA" id="ARBA00022763"/>
    </source>
</evidence>
<dbReference type="Pfam" id="PF13481">
    <property type="entry name" value="AAA_25"/>
    <property type="match status" value="1"/>
</dbReference>
<dbReference type="GO" id="GO:0140664">
    <property type="term" value="F:ATP-dependent DNA damage sensor activity"/>
    <property type="evidence" value="ECO:0007669"/>
    <property type="project" value="InterPro"/>
</dbReference>
<dbReference type="GO" id="GO:0005524">
    <property type="term" value="F:ATP binding"/>
    <property type="evidence" value="ECO:0007669"/>
    <property type="project" value="UniProtKB-KW"/>
</dbReference>
<comment type="caution">
    <text evidence="11">The sequence shown here is derived from an EMBL/GenBank/DDBJ whole genome shotgun (WGS) entry which is preliminary data.</text>
</comment>
<dbReference type="InterPro" id="IPR020568">
    <property type="entry name" value="Ribosomal_Su5_D2-typ_SF"/>
</dbReference>
<dbReference type="PROSITE" id="PS50162">
    <property type="entry name" value="RECA_2"/>
    <property type="match status" value="1"/>
</dbReference>
<feature type="domain" description="RecA family profile 1" evidence="10">
    <location>
        <begin position="257"/>
        <end position="411"/>
    </location>
</feature>
<dbReference type="GO" id="GO:0016787">
    <property type="term" value="F:hydrolase activity"/>
    <property type="evidence" value="ECO:0007669"/>
    <property type="project" value="UniProtKB-KW"/>
</dbReference>
<evidence type="ECO:0000256" key="2">
    <source>
        <dbReference type="ARBA" id="ARBA00022741"/>
    </source>
</evidence>
<evidence type="ECO:0000256" key="1">
    <source>
        <dbReference type="ARBA" id="ARBA00022723"/>
    </source>
</evidence>
<feature type="compositionally biased region" description="Low complexity" evidence="9">
    <location>
        <begin position="73"/>
        <end position="96"/>
    </location>
</feature>
<protein>
    <recommendedName>
        <fullName evidence="10">RecA family profile 1 domain-containing protein</fullName>
    </recommendedName>
</protein>